<keyword evidence="4" id="KW-0255">Endonuclease</keyword>
<evidence type="ECO:0000256" key="1">
    <source>
        <dbReference type="ARBA" id="ARBA00022679"/>
    </source>
</evidence>
<sequence>MPSLHTPDLSHPFLLFTDASATAISACLAEHNNHVEEMPIAFFSKKLTLSQMKWSTTEREAFSVLEALRKFYTWIFGSQIQVISDHDPLTYLTNSVPHSAKWTRWVLALQRYNVKVSYRRASAHANADALSRLRVSE</sequence>
<dbReference type="GO" id="GO:0016787">
    <property type="term" value="F:hydrolase activity"/>
    <property type="evidence" value="ECO:0007669"/>
    <property type="project" value="UniProtKB-KW"/>
</dbReference>
<organism evidence="8 9">
    <name type="scientific">Trichonephila clavipes</name>
    <name type="common">Golden silk orbweaver</name>
    <name type="synonym">Nephila clavipes</name>
    <dbReference type="NCBI Taxonomy" id="2585209"/>
    <lineage>
        <taxon>Eukaryota</taxon>
        <taxon>Metazoa</taxon>
        <taxon>Ecdysozoa</taxon>
        <taxon>Arthropoda</taxon>
        <taxon>Chelicerata</taxon>
        <taxon>Arachnida</taxon>
        <taxon>Araneae</taxon>
        <taxon>Araneomorphae</taxon>
        <taxon>Entelegynae</taxon>
        <taxon>Araneoidea</taxon>
        <taxon>Nephilidae</taxon>
        <taxon>Trichonephila</taxon>
    </lineage>
</organism>
<dbReference type="AlphaFoldDB" id="A0A8X6VAE7"/>
<evidence type="ECO:0000256" key="4">
    <source>
        <dbReference type="ARBA" id="ARBA00022759"/>
    </source>
</evidence>
<feature type="domain" description="Reverse transcriptase RNase H-like" evidence="7">
    <location>
        <begin position="8"/>
        <end position="112"/>
    </location>
</feature>
<dbReference type="SUPFAM" id="SSF56672">
    <property type="entry name" value="DNA/RNA polymerases"/>
    <property type="match status" value="1"/>
</dbReference>
<evidence type="ECO:0000256" key="5">
    <source>
        <dbReference type="ARBA" id="ARBA00022801"/>
    </source>
</evidence>
<evidence type="ECO:0000256" key="3">
    <source>
        <dbReference type="ARBA" id="ARBA00022722"/>
    </source>
</evidence>
<evidence type="ECO:0000313" key="9">
    <source>
        <dbReference type="Proteomes" id="UP000887159"/>
    </source>
</evidence>
<dbReference type="Pfam" id="PF17917">
    <property type="entry name" value="RT_RNaseH"/>
    <property type="match status" value="1"/>
</dbReference>
<accession>A0A8X6VAE7</accession>
<evidence type="ECO:0000256" key="2">
    <source>
        <dbReference type="ARBA" id="ARBA00022695"/>
    </source>
</evidence>
<dbReference type="GO" id="GO:0004519">
    <property type="term" value="F:endonuclease activity"/>
    <property type="evidence" value="ECO:0007669"/>
    <property type="project" value="UniProtKB-KW"/>
</dbReference>
<keyword evidence="3" id="KW-0540">Nuclease</keyword>
<dbReference type="Proteomes" id="UP000887159">
    <property type="component" value="Unassembled WGS sequence"/>
</dbReference>
<keyword evidence="9" id="KW-1185">Reference proteome</keyword>
<dbReference type="InterPro" id="IPR050951">
    <property type="entry name" value="Retrovirus_Pol_polyprotein"/>
</dbReference>
<keyword evidence="6" id="KW-0695">RNA-directed DNA polymerase</keyword>
<evidence type="ECO:0000259" key="7">
    <source>
        <dbReference type="Pfam" id="PF17917"/>
    </source>
</evidence>
<reference evidence="8" key="1">
    <citation type="submission" date="2020-08" db="EMBL/GenBank/DDBJ databases">
        <title>Multicomponent nature underlies the extraordinary mechanical properties of spider dragline silk.</title>
        <authorList>
            <person name="Kono N."/>
            <person name="Nakamura H."/>
            <person name="Mori M."/>
            <person name="Yoshida Y."/>
            <person name="Ohtoshi R."/>
            <person name="Malay A.D."/>
            <person name="Moran D.A.P."/>
            <person name="Tomita M."/>
            <person name="Numata K."/>
            <person name="Arakawa K."/>
        </authorList>
    </citation>
    <scope>NUCLEOTIDE SEQUENCE</scope>
</reference>
<keyword evidence="1" id="KW-0808">Transferase</keyword>
<protein>
    <submittedName>
        <fullName evidence="8">Retrovirus-related Pol polyprotein from transposon 412</fullName>
    </submittedName>
</protein>
<dbReference type="GO" id="GO:0003964">
    <property type="term" value="F:RNA-directed DNA polymerase activity"/>
    <property type="evidence" value="ECO:0007669"/>
    <property type="project" value="UniProtKB-KW"/>
</dbReference>
<comment type="caution">
    <text evidence="8">The sequence shown here is derived from an EMBL/GenBank/DDBJ whole genome shotgun (WGS) entry which is preliminary data.</text>
</comment>
<proteinExistence type="predicted"/>
<dbReference type="InterPro" id="IPR041373">
    <property type="entry name" value="RT_RNaseH"/>
</dbReference>
<name>A0A8X6VAE7_TRICX</name>
<evidence type="ECO:0000313" key="8">
    <source>
        <dbReference type="EMBL" id="GFX98924.1"/>
    </source>
</evidence>
<dbReference type="EMBL" id="BMAU01021203">
    <property type="protein sequence ID" value="GFX98924.1"/>
    <property type="molecule type" value="Genomic_DNA"/>
</dbReference>
<dbReference type="PANTHER" id="PTHR37984">
    <property type="entry name" value="PROTEIN CBG26694"/>
    <property type="match status" value="1"/>
</dbReference>
<keyword evidence="2" id="KW-0548">Nucleotidyltransferase</keyword>
<gene>
    <name evidence="8" type="primary">POL</name>
    <name evidence="8" type="ORF">TNCV_1504981</name>
</gene>
<evidence type="ECO:0000256" key="6">
    <source>
        <dbReference type="ARBA" id="ARBA00022918"/>
    </source>
</evidence>
<dbReference type="CDD" id="cd09274">
    <property type="entry name" value="RNase_HI_RT_Ty3"/>
    <property type="match status" value="1"/>
</dbReference>
<keyword evidence="5" id="KW-0378">Hydrolase</keyword>
<dbReference type="InterPro" id="IPR043502">
    <property type="entry name" value="DNA/RNA_pol_sf"/>
</dbReference>
<dbReference type="PANTHER" id="PTHR37984:SF5">
    <property type="entry name" value="PROTEIN NYNRIN-LIKE"/>
    <property type="match status" value="1"/>
</dbReference>
<dbReference type="Gene3D" id="3.10.20.370">
    <property type="match status" value="1"/>
</dbReference>